<dbReference type="GO" id="GO:0016887">
    <property type="term" value="F:ATP hydrolysis activity"/>
    <property type="evidence" value="ECO:0007669"/>
    <property type="project" value="InterPro"/>
</dbReference>
<evidence type="ECO:0000256" key="2">
    <source>
        <dbReference type="ARBA" id="ARBA00022448"/>
    </source>
</evidence>
<comment type="subunit">
    <text evidence="8">Forms a stable energy-coupling factor (ECF) transporter complex composed of 2 membrane-embedded substrate-binding proteins (S component), 2 ATP-binding proteins (A component) and 2 transmembrane proteins (T component).</text>
</comment>
<evidence type="ECO:0000256" key="5">
    <source>
        <dbReference type="ARBA" id="ARBA00022840"/>
    </source>
</evidence>
<evidence type="ECO:0000313" key="10">
    <source>
        <dbReference type="EMBL" id="MBA4603200.1"/>
    </source>
</evidence>
<dbReference type="NCBIfam" id="TIGR04521">
    <property type="entry name" value="ECF_ATPase_2"/>
    <property type="match status" value="1"/>
</dbReference>
<dbReference type="GO" id="GO:0015087">
    <property type="term" value="F:cobalt ion transmembrane transporter activity"/>
    <property type="evidence" value="ECO:0007669"/>
    <property type="project" value="UniProtKB-ARBA"/>
</dbReference>
<dbReference type="PROSITE" id="PS50893">
    <property type="entry name" value="ABC_TRANSPORTER_2"/>
    <property type="match status" value="1"/>
</dbReference>
<evidence type="ECO:0000313" key="11">
    <source>
        <dbReference type="Proteomes" id="UP000538292"/>
    </source>
</evidence>
<dbReference type="InterPro" id="IPR027417">
    <property type="entry name" value="P-loop_NTPase"/>
</dbReference>
<dbReference type="GO" id="GO:0005524">
    <property type="term" value="F:ATP binding"/>
    <property type="evidence" value="ECO:0007669"/>
    <property type="project" value="UniProtKB-UniRule"/>
</dbReference>
<comment type="similarity">
    <text evidence="8">Belongs to the ABC transporter superfamily. Energy-coupling factor EcfA family.</text>
</comment>
<dbReference type="PROSITE" id="PS00211">
    <property type="entry name" value="ABC_TRANSPORTER_1"/>
    <property type="match status" value="1"/>
</dbReference>
<organism evidence="10 11">
    <name type="scientific">Thermoactinomyces mirandus</name>
    <dbReference type="NCBI Taxonomy" id="2756294"/>
    <lineage>
        <taxon>Bacteria</taxon>
        <taxon>Bacillati</taxon>
        <taxon>Bacillota</taxon>
        <taxon>Bacilli</taxon>
        <taxon>Bacillales</taxon>
        <taxon>Thermoactinomycetaceae</taxon>
        <taxon>Thermoactinomyces</taxon>
    </lineage>
</organism>
<comment type="subcellular location">
    <subcellularLocation>
        <location evidence="1 8">Cell membrane</location>
        <topology evidence="1 8">Peripheral membrane protein</topology>
    </subcellularLocation>
</comment>
<dbReference type="AlphaFoldDB" id="A0A7W2ASZ4"/>
<evidence type="ECO:0000256" key="6">
    <source>
        <dbReference type="ARBA" id="ARBA00022967"/>
    </source>
</evidence>
<dbReference type="FunFam" id="3.40.50.300:FF:000224">
    <property type="entry name" value="Energy-coupling factor transporter ATP-binding protein EcfA"/>
    <property type="match status" value="1"/>
</dbReference>
<dbReference type="EMBL" id="JACEOL010000042">
    <property type="protein sequence ID" value="MBA4603200.1"/>
    <property type="molecule type" value="Genomic_DNA"/>
</dbReference>
<dbReference type="SUPFAM" id="SSF52540">
    <property type="entry name" value="P-loop containing nucleoside triphosphate hydrolases"/>
    <property type="match status" value="1"/>
</dbReference>
<comment type="caution">
    <text evidence="10">The sequence shown here is derived from an EMBL/GenBank/DDBJ whole genome shotgun (WGS) entry which is preliminary data.</text>
</comment>
<dbReference type="PANTHER" id="PTHR43553:SF27">
    <property type="entry name" value="ENERGY-COUPLING FACTOR TRANSPORTER ATP-BINDING PROTEIN ECFA2"/>
    <property type="match status" value="1"/>
</dbReference>
<evidence type="ECO:0000256" key="4">
    <source>
        <dbReference type="ARBA" id="ARBA00022741"/>
    </source>
</evidence>
<keyword evidence="11" id="KW-1185">Reference proteome</keyword>
<comment type="function">
    <text evidence="8">ATP-binding (A) component of a common energy-coupling factor (ECF) ABC-transporter complex.</text>
</comment>
<keyword evidence="3 8" id="KW-1003">Cell membrane</keyword>
<evidence type="ECO:0000256" key="1">
    <source>
        <dbReference type="ARBA" id="ARBA00004202"/>
    </source>
</evidence>
<evidence type="ECO:0000256" key="8">
    <source>
        <dbReference type="RuleBase" id="RU365104"/>
    </source>
</evidence>
<sequence>MEIVVKDLSVVYMPDTPYEKQALSHIDLRIESGCFAAIAGATGSGKSTLIQCMAGLIRPASGQVQVGDKIFHAGSKSGAALRKHVGIVFQYPEHQLFEETIAKDIAFGLKNRGITEPKLDREVHRMMDLVGLPGELSDRSPFHLSGGQMRRVAIAGILALKPDVLIMDEPTAGLDRQGKQELFRLLKDLHEKQGLTVILVTHDMNDVAKYADQVFVLSGGKLALSGTPAEVFEQYQIWQELSLELPQVSQLVAKINEQLDVPLPYSIFTLEELEQSLAKRFVQREAPT</sequence>
<dbReference type="Pfam" id="PF00005">
    <property type="entry name" value="ABC_tran"/>
    <property type="match status" value="1"/>
</dbReference>
<name>A0A7W2ASZ4_9BACL</name>
<dbReference type="GO" id="GO:0043190">
    <property type="term" value="C:ATP-binding cassette (ABC) transporter complex"/>
    <property type="evidence" value="ECO:0007669"/>
    <property type="project" value="TreeGrafter"/>
</dbReference>
<dbReference type="EC" id="7.-.-.-" evidence="8"/>
<feature type="domain" description="ABC transporter" evidence="9">
    <location>
        <begin position="5"/>
        <end position="244"/>
    </location>
</feature>
<evidence type="ECO:0000256" key="7">
    <source>
        <dbReference type="ARBA" id="ARBA00023136"/>
    </source>
</evidence>
<dbReference type="InterPro" id="IPR050095">
    <property type="entry name" value="ECF_ABC_transporter_ATP-bd"/>
</dbReference>
<accession>A0A7W2ASZ4</accession>
<dbReference type="InterPro" id="IPR003593">
    <property type="entry name" value="AAA+_ATPase"/>
</dbReference>
<dbReference type="Gene3D" id="3.40.50.300">
    <property type="entry name" value="P-loop containing nucleotide triphosphate hydrolases"/>
    <property type="match status" value="1"/>
</dbReference>
<proteinExistence type="inferred from homology"/>
<keyword evidence="2 8" id="KW-0813">Transport</keyword>
<gene>
    <name evidence="10" type="ORF">H2C83_12900</name>
</gene>
<dbReference type="InterPro" id="IPR017871">
    <property type="entry name" value="ABC_transporter-like_CS"/>
</dbReference>
<dbReference type="InterPro" id="IPR003439">
    <property type="entry name" value="ABC_transporter-like_ATP-bd"/>
</dbReference>
<evidence type="ECO:0000259" key="9">
    <source>
        <dbReference type="PROSITE" id="PS50893"/>
    </source>
</evidence>
<dbReference type="GO" id="GO:0042626">
    <property type="term" value="F:ATPase-coupled transmembrane transporter activity"/>
    <property type="evidence" value="ECO:0007669"/>
    <property type="project" value="TreeGrafter"/>
</dbReference>
<evidence type="ECO:0000256" key="3">
    <source>
        <dbReference type="ARBA" id="ARBA00022475"/>
    </source>
</evidence>
<reference evidence="10 11" key="1">
    <citation type="submission" date="2020-07" db="EMBL/GenBank/DDBJ databases">
        <title>Thermoactinomyces phylogeny.</title>
        <authorList>
            <person name="Dunlap C."/>
        </authorList>
    </citation>
    <scope>NUCLEOTIDE SEQUENCE [LARGE SCALE GENOMIC DNA]</scope>
    <source>
        <strain evidence="10 11">AMNI-1</strain>
    </source>
</reference>
<dbReference type="InterPro" id="IPR030946">
    <property type="entry name" value="EcfA2"/>
</dbReference>
<dbReference type="InterPro" id="IPR015856">
    <property type="entry name" value="ABC_transpr_CbiO/EcfA_su"/>
</dbReference>
<keyword evidence="7 8" id="KW-0472">Membrane</keyword>
<dbReference type="PANTHER" id="PTHR43553">
    <property type="entry name" value="HEAVY METAL TRANSPORTER"/>
    <property type="match status" value="1"/>
</dbReference>
<keyword evidence="4 8" id="KW-0547">Nucleotide-binding</keyword>
<dbReference type="Proteomes" id="UP000538292">
    <property type="component" value="Unassembled WGS sequence"/>
</dbReference>
<dbReference type="SMART" id="SM00382">
    <property type="entry name" value="AAA"/>
    <property type="match status" value="1"/>
</dbReference>
<protein>
    <recommendedName>
        <fullName evidence="8">Energy-coupling factor transporter ATP-binding protein EcfA2</fullName>
        <ecNumber evidence="8">7.-.-.-</ecNumber>
    </recommendedName>
</protein>
<keyword evidence="6" id="KW-1278">Translocase</keyword>
<dbReference type="RefSeq" id="WP_181741492.1">
    <property type="nucleotide sequence ID" value="NZ_JACEOL010000042.1"/>
</dbReference>
<keyword evidence="5 8" id="KW-0067">ATP-binding</keyword>
<dbReference type="CDD" id="cd03225">
    <property type="entry name" value="ABC_cobalt_CbiO_domain1"/>
    <property type="match status" value="1"/>
</dbReference>